<gene>
    <name evidence="1" type="ORF">J1N35_001205</name>
</gene>
<evidence type="ECO:0000313" key="1">
    <source>
        <dbReference type="EMBL" id="KAH1129827.1"/>
    </source>
</evidence>
<proteinExistence type="predicted"/>
<keyword evidence="2" id="KW-1185">Reference proteome</keyword>
<reference evidence="1 2" key="1">
    <citation type="journal article" date="2021" name="Plant Biotechnol. J.">
        <title>Multi-omics assisted identification of the key and species-specific regulatory components of drought-tolerant mechanisms in Gossypium stocksii.</title>
        <authorList>
            <person name="Yu D."/>
            <person name="Ke L."/>
            <person name="Zhang D."/>
            <person name="Wu Y."/>
            <person name="Sun Y."/>
            <person name="Mei J."/>
            <person name="Sun J."/>
            <person name="Sun Y."/>
        </authorList>
    </citation>
    <scope>NUCLEOTIDE SEQUENCE [LARGE SCALE GENOMIC DNA]</scope>
    <source>
        <strain evidence="2">cv. E1</strain>
        <tissue evidence="1">Leaf</tissue>
    </source>
</reference>
<accession>A0A9D4AKU3</accession>
<protein>
    <submittedName>
        <fullName evidence="1">Uncharacterized protein</fullName>
    </submittedName>
</protein>
<evidence type="ECO:0000313" key="2">
    <source>
        <dbReference type="Proteomes" id="UP000828251"/>
    </source>
</evidence>
<name>A0A9D4AKU3_9ROSI</name>
<dbReference type="EMBL" id="JAIQCV010000001">
    <property type="protein sequence ID" value="KAH1129827.1"/>
    <property type="molecule type" value="Genomic_DNA"/>
</dbReference>
<sequence length="80" mass="9364">MDLEEREGKRCLKGVEKCLGERRQKRRDCERGDGSIDCGKEDASSLKHYACLAACLFFPLSDLKERREWLSVRLSLRFIR</sequence>
<comment type="caution">
    <text evidence="1">The sequence shown here is derived from an EMBL/GenBank/DDBJ whole genome shotgun (WGS) entry which is preliminary data.</text>
</comment>
<organism evidence="1 2">
    <name type="scientific">Gossypium stocksii</name>
    <dbReference type="NCBI Taxonomy" id="47602"/>
    <lineage>
        <taxon>Eukaryota</taxon>
        <taxon>Viridiplantae</taxon>
        <taxon>Streptophyta</taxon>
        <taxon>Embryophyta</taxon>
        <taxon>Tracheophyta</taxon>
        <taxon>Spermatophyta</taxon>
        <taxon>Magnoliopsida</taxon>
        <taxon>eudicotyledons</taxon>
        <taxon>Gunneridae</taxon>
        <taxon>Pentapetalae</taxon>
        <taxon>rosids</taxon>
        <taxon>malvids</taxon>
        <taxon>Malvales</taxon>
        <taxon>Malvaceae</taxon>
        <taxon>Malvoideae</taxon>
        <taxon>Gossypium</taxon>
    </lineage>
</organism>
<dbReference type="AlphaFoldDB" id="A0A9D4AKU3"/>
<dbReference type="Proteomes" id="UP000828251">
    <property type="component" value="Unassembled WGS sequence"/>
</dbReference>